<keyword evidence="2" id="KW-1185">Reference proteome</keyword>
<reference evidence="1 2" key="1">
    <citation type="submission" date="2017-12" db="EMBL/GenBank/DDBJ databases">
        <title>Kangiella profundi FT102 completed genome.</title>
        <authorList>
            <person name="Xu J."/>
            <person name="Wang J."/>
            <person name="Lu Y."/>
        </authorList>
    </citation>
    <scope>NUCLEOTIDE SEQUENCE [LARGE SCALE GENOMIC DNA]</scope>
    <source>
        <strain evidence="1 2">FT102</strain>
    </source>
</reference>
<dbReference type="AlphaFoldDB" id="A0A2K9AJR5"/>
<dbReference type="Proteomes" id="UP000232693">
    <property type="component" value="Chromosome"/>
</dbReference>
<organism evidence="1 2">
    <name type="scientific">Kangiella profundi</name>
    <dbReference type="NCBI Taxonomy" id="1561924"/>
    <lineage>
        <taxon>Bacteria</taxon>
        <taxon>Pseudomonadati</taxon>
        <taxon>Pseudomonadota</taxon>
        <taxon>Gammaproteobacteria</taxon>
        <taxon>Kangiellales</taxon>
        <taxon>Kangiellaceae</taxon>
        <taxon>Kangiella</taxon>
    </lineage>
</organism>
<evidence type="ECO:0000313" key="2">
    <source>
        <dbReference type="Proteomes" id="UP000232693"/>
    </source>
</evidence>
<dbReference type="RefSeq" id="WP_106645792.1">
    <property type="nucleotide sequence ID" value="NZ_BMGO01000001.1"/>
</dbReference>
<dbReference type="EMBL" id="CP025120">
    <property type="protein sequence ID" value="AUD77872.1"/>
    <property type="molecule type" value="Genomic_DNA"/>
</dbReference>
<proteinExistence type="predicted"/>
<name>A0A2K9AJR5_9GAMM</name>
<gene>
    <name evidence="1" type="ORF">CW740_00925</name>
</gene>
<accession>A0A2K9AJR5</accession>
<evidence type="ECO:0000313" key="1">
    <source>
        <dbReference type="EMBL" id="AUD77872.1"/>
    </source>
</evidence>
<dbReference type="KEGG" id="kpd:CW740_00925"/>
<protein>
    <submittedName>
        <fullName evidence="1">Uncharacterized protein</fullName>
    </submittedName>
</protein>
<dbReference type="OrthoDB" id="9900411at2"/>
<sequence>MDKSESAKVKLTGGTIFIIILVVAIFGNVRSNEIEDKIDKLQESVNRLEQSLSYLHSRLDEKVPKKDEAKE</sequence>